<dbReference type="EMBL" id="VIEB01004532">
    <property type="protein sequence ID" value="TQD69185.1"/>
    <property type="molecule type" value="Genomic_DNA"/>
</dbReference>
<dbReference type="AlphaFoldDB" id="A0A540K4N3"/>
<proteinExistence type="predicted"/>
<evidence type="ECO:0000313" key="2">
    <source>
        <dbReference type="Proteomes" id="UP000315295"/>
    </source>
</evidence>
<evidence type="ECO:0000313" key="1">
    <source>
        <dbReference type="EMBL" id="TQD69185.1"/>
    </source>
</evidence>
<organism evidence="1 2">
    <name type="scientific">Malus baccata</name>
    <name type="common">Siberian crab apple</name>
    <name type="synonym">Pyrus baccata</name>
    <dbReference type="NCBI Taxonomy" id="106549"/>
    <lineage>
        <taxon>Eukaryota</taxon>
        <taxon>Viridiplantae</taxon>
        <taxon>Streptophyta</taxon>
        <taxon>Embryophyta</taxon>
        <taxon>Tracheophyta</taxon>
        <taxon>Spermatophyta</taxon>
        <taxon>Magnoliopsida</taxon>
        <taxon>eudicotyledons</taxon>
        <taxon>Gunneridae</taxon>
        <taxon>Pentapetalae</taxon>
        <taxon>rosids</taxon>
        <taxon>fabids</taxon>
        <taxon>Rosales</taxon>
        <taxon>Rosaceae</taxon>
        <taxon>Amygdaloideae</taxon>
        <taxon>Maleae</taxon>
        <taxon>Malus</taxon>
    </lineage>
</organism>
<reference evidence="1 2" key="1">
    <citation type="journal article" date="2019" name="G3 (Bethesda)">
        <title>Sequencing of a Wild Apple (Malus baccata) Genome Unravels the Differences Between Cultivated and Wild Apple Species Regarding Disease Resistance and Cold Tolerance.</title>
        <authorList>
            <person name="Chen X."/>
        </authorList>
    </citation>
    <scope>NUCLEOTIDE SEQUENCE [LARGE SCALE GENOMIC DNA]</scope>
    <source>
        <strain evidence="2">cv. Shandingzi</strain>
        <tissue evidence="1">Leaves</tissue>
    </source>
</reference>
<accession>A0A540K4N3</accession>
<gene>
    <name evidence="1" type="ORF">C1H46_045282</name>
</gene>
<dbReference type="Proteomes" id="UP000315295">
    <property type="component" value="Unassembled WGS sequence"/>
</dbReference>
<comment type="caution">
    <text evidence="1">The sequence shown here is derived from an EMBL/GenBank/DDBJ whole genome shotgun (WGS) entry which is preliminary data.</text>
</comment>
<protein>
    <submittedName>
        <fullName evidence="1">Uncharacterized protein</fullName>
    </submittedName>
</protein>
<sequence>MERSVPVKQVKNKIKNQVCDLRERPRLNDPDGCGETVGMKETPQPVALRLLGAIPGMASLGEEYPDDTHKFMRLAIEQVMLRLHISWL</sequence>
<keyword evidence="2" id="KW-1185">Reference proteome</keyword>
<name>A0A540K4N3_MALBA</name>